<protein>
    <recommendedName>
        <fullName evidence="2">Cell shape-determining protein MreC</fullName>
    </recommendedName>
    <alternativeName>
        <fullName evidence="4">Cell shape protein MreC</fullName>
    </alternativeName>
</protein>
<dbReference type="Gene3D" id="2.40.10.340">
    <property type="entry name" value="Rod shape-determining protein MreC, domain 1"/>
    <property type="match status" value="1"/>
</dbReference>
<dbReference type="GO" id="GO:0005886">
    <property type="term" value="C:plasma membrane"/>
    <property type="evidence" value="ECO:0007669"/>
    <property type="project" value="TreeGrafter"/>
</dbReference>
<reference evidence="7 8" key="1">
    <citation type="submission" date="2016-11" db="EMBL/GenBank/DDBJ databases">
        <authorList>
            <person name="Jaros S."/>
            <person name="Januszkiewicz K."/>
            <person name="Wedrychowicz H."/>
        </authorList>
    </citation>
    <scope>NUCLEOTIDE SEQUENCE [LARGE SCALE GENOMIC DNA]</scope>
    <source>
        <strain evidence="7 8">DSM 26991</strain>
    </source>
</reference>
<dbReference type="NCBIfam" id="NF010532">
    <property type="entry name" value="PRK13922.9-3"/>
    <property type="match status" value="1"/>
</dbReference>
<dbReference type="EMBL" id="FQTV01000019">
    <property type="protein sequence ID" value="SHF98597.1"/>
    <property type="molecule type" value="Genomic_DNA"/>
</dbReference>
<gene>
    <name evidence="7" type="ORF">SAMN05444405_11927</name>
</gene>
<dbReference type="STRING" id="1297750.SAMN05444405_11927"/>
<feature type="transmembrane region" description="Helical" evidence="5">
    <location>
        <begin position="12"/>
        <end position="31"/>
    </location>
</feature>
<dbReference type="InterPro" id="IPR007221">
    <property type="entry name" value="MreC"/>
</dbReference>
<keyword evidence="5" id="KW-1133">Transmembrane helix</keyword>
<dbReference type="OrthoDB" id="9811827at2"/>
<evidence type="ECO:0000313" key="8">
    <source>
        <dbReference type="Proteomes" id="UP000184509"/>
    </source>
</evidence>
<proteinExistence type="inferred from homology"/>
<keyword evidence="5" id="KW-0812">Transmembrane</keyword>
<evidence type="ECO:0000256" key="1">
    <source>
        <dbReference type="ARBA" id="ARBA00009369"/>
    </source>
</evidence>
<keyword evidence="5" id="KW-0472">Membrane</keyword>
<dbReference type="GO" id="GO:0008360">
    <property type="term" value="P:regulation of cell shape"/>
    <property type="evidence" value="ECO:0007669"/>
    <property type="project" value="UniProtKB-KW"/>
</dbReference>
<keyword evidence="3" id="KW-0133">Cell shape</keyword>
<feature type="domain" description="Rod shape-determining protein MreC beta-barrel core" evidence="6">
    <location>
        <begin position="116"/>
        <end position="263"/>
    </location>
</feature>
<dbReference type="InterPro" id="IPR042177">
    <property type="entry name" value="Cell/Rod_1"/>
</dbReference>
<dbReference type="RefSeq" id="WP_073403689.1">
    <property type="nucleotide sequence ID" value="NZ_FQTV01000019.1"/>
</dbReference>
<keyword evidence="8" id="KW-1185">Reference proteome</keyword>
<evidence type="ECO:0000259" key="6">
    <source>
        <dbReference type="Pfam" id="PF04085"/>
    </source>
</evidence>
<dbReference type="InterPro" id="IPR055342">
    <property type="entry name" value="MreC_beta-barrel_core"/>
</dbReference>
<dbReference type="Proteomes" id="UP000184509">
    <property type="component" value="Unassembled WGS sequence"/>
</dbReference>
<evidence type="ECO:0000256" key="4">
    <source>
        <dbReference type="ARBA" id="ARBA00032089"/>
    </source>
</evidence>
<organism evidence="7 8">
    <name type="scientific">Bacteroides luti</name>
    <dbReference type="NCBI Taxonomy" id="1297750"/>
    <lineage>
        <taxon>Bacteria</taxon>
        <taxon>Pseudomonadati</taxon>
        <taxon>Bacteroidota</taxon>
        <taxon>Bacteroidia</taxon>
        <taxon>Bacteroidales</taxon>
        <taxon>Bacteroidaceae</taxon>
        <taxon>Bacteroides</taxon>
    </lineage>
</organism>
<evidence type="ECO:0000256" key="5">
    <source>
        <dbReference type="SAM" id="Phobius"/>
    </source>
</evidence>
<sequence length="283" mass="31977">MRNLLNFLIKYYYWFLFFLLEIISFTLLFRFNHYQKSSFFTSSNAVAGEIYKIKGDVTSYFYLKEANEDLLDRNMLLEQQLANLRKELQGRGVDSLDINGMNDQIAKNSNLIKANVINSSLIKADNYITLDKGSNDGVHSEMGVIDRNGVVGIVYMTTPKYSVVISMLNTKCRIGCKILGSGYFGTIKWEGRDSRYAYLDDLPRHAKFGLGDTIVTSGYSDVFPAGIMVGTVDHIGNSKDGLSYQLKVRLATDFGKLNSVRVLPKATQMEQKLLEESANKQEQ</sequence>
<dbReference type="Gene3D" id="2.40.10.350">
    <property type="entry name" value="Rod shape-determining protein MreC, domain 2"/>
    <property type="match status" value="1"/>
</dbReference>
<name>A0A1M5G476_9BACE</name>
<dbReference type="InterPro" id="IPR042175">
    <property type="entry name" value="Cell/Rod_MreC_2"/>
</dbReference>
<dbReference type="AlphaFoldDB" id="A0A1M5G476"/>
<evidence type="ECO:0000256" key="3">
    <source>
        <dbReference type="ARBA" id="ARBA00022960"/>
    </source>
</evidence>
<comment type="similarity">
    <text evidence="1">Belongs to the MreC family.</text>
</comment>
<dbReference type="PANTHER" id="PTHR34138">
    <property type="entry name" value="CELL SHAPE-DETERMINING PROTEIN MREC"/>
    <property type="match status" value="1"/>
</dbReference>
<evidence type="ECO:0000256" key="2">
    <source>
        <dbReference type="ARBA" id="ARBA00013855"/>
    </source>
</evidence>
<dbReference type="PANTHER" id="PTHR34138:SF1">
    <property type="entry name" value="CELL SHAPE-DETERMINING PROTEIN MREC"/>
    <property type="match status" value="1"/>
</dbReference>
<dbReference type="Pfam" id="PF04085">
    <property type="entry name" value="MreC"/>
    <property type="match status" value="1"/>
</dbReference>
<accession>A0A1M5G476</accession>
<evidence type="ECO:0000313" key="7">
    <source>
        <dbReference type="EMBL" id="SHF98597.1"/>
    </source>
</evidence>